<dbReference type="EMBL" id="AMZH03004240">
    <property type="protein sequence ID" value="RRT69763.1"/>
    <property type="molecule type" value="Genomic_DNA"/>
</dbReference>
<gene>
    <name evidence="2" type="ORF">B296_00029159</name>
</gene>
<dbReference type="AlphaFoldDB" id="A0A427A0N2"/>
<feature type="compositionally biased region" description="Basic and acidic residues" evidence="1">
    <location>
        <begin position="110"/>
        <end position="125"/>
    </location>
</feature>
<name>A0A427A0N2_ENSVE</name>
<evidence type="ECO:0000313" key="2">
    <source>
        <dbReference type="EMBL" id="RRT69763.1"/>
    </source>
</evidence>
<protein>
    <submittedName>
        <fullName evidence="2">Uncharacterized protein</fullName>
    </submittedName>
</protein>
<dbReference type="Proteomes" id="UP000287651">
    <property type="component" value="Unassembled WGS sequence"/>
</dbReference>
<reference evidence="2 3" key="1">
    <citation type="journal article" date="2014" name="Agronomy (Basel)">
        <title>A Draft Genome Sequence for Ensete ventricosum, the Drought-Tolerant Tree Against Hunger.</title>
        <authorList>
            <person name="Harrison J."/>
            <person name="Moore K.A."/>
            <person name="Paszkiewicz K."/>
            <person name="Jones T."/>
            <person name="Grant M."/>
            <person name="Ambacheew D."/>
            <person name="Muzemil S."/>
            <person name="Studholme D.J."/>
        </authorList>
    </citation>
    <scope>NUCLEOTIDE SEQUENCE [LARGE SCALE GENOMIC DNA]</scope>
</reference>
<sequence>MRYSPGGEEERHGFATEGGMRNAREIAADTDIDGLALLESGGDRGINELVSVLQVVHHRLRDGLEAPELLAEVREADGVVEDAVRAVVVGVRPSDDADNGEVLAVRAGDGVEHTEPADGKGHDAGADPAGAGVAVSGVPGVEFVTASHEAKSRLGDEVIEEGEVEVAGHGEDVEGTNLDEAAGDVAPECGVRGPRRGRRGGSDGAAGVRRRAAHDAVGRRLRCRINRSDLIRGITKPLVVCGETWGHRRSARDPRMEPSDRWTTRDGECVEGTGEERRWAKTMRRFYAVVLGTKPGLFEKAVVGAAIKMEPMPLFGSSGRTEMISNATTVALDPVLSGLSSMITPVQFLGDHIMFVLTFLD</sequence>
<accession>A0A427A0N2</accession>
<proteinExistence type="predicted"/>
<evidence type="ECO:0000256" key="1">
    <source>
        <dbReference type="SAM" id="MobiDB-lite"/>
    </source>
</evidence>
<comment type="caution">
    <text evidence="2">The sequence shown here is derived from an EMBL/GenBank/DDBJ whole genome shotgun (WGS) entry which is preliminary data.</text>
</comment>
<feature type="region of interest" description="Disordered" evidence="1">
    <location>
        <begin position="110"/>
        <end position="132"/>
    </location>
</feature>
<evidence type="ECO:0000313" key="3">
    <source>
        <dbReference type="Proteomes" id="UP000287651"/>
    </source>
</evidence>
<organism evidence="2 3">
    <name type="scientific">Ensete ventricosum</name>
    <name type="common">Abyssinian banana</name>
    <name type="synonym">Musa ensete</name>
    <dbReference type="NCBI Taxonomy" id="4639"/>
    <lineage>
        <taxon>Eukaryota</taxon>
        <taxon>Viridiplantae</taxon>
        <taxon>Streptophyta</taxon>
        <taxon>Embryophyta</taxon>
        <taxon>Tracheophyta</taxon>
        <taxon>Spermatophyta</taxon>
        <taxon>Magnoliopsida</taxon>
        <taxon>Liliopsida</taxon>
        <taxon>Zingiberales</taxon>
        <taxon>Musaceae</taxon>
        <taxon>Ensete</taxon>
    </lineage>
</organism>
<feature type="region of interest" description="Disordered" evidence="1">
    <location>
        <begin position="184"/>
        <end position="211"/>
    </location>
</feature>